<evidence type="ECO:0000256" key="5">
    <source>
        <dbReference type="ARBA" id="ARBA00022723"/>
    </source>
</evidence>
<gene>
    <name evidence="18" type="primary">sbcB</name>
    <name evidence="18" type="ORF">GCM10007852_10720</name>
</gene>
<evidence type="ECO:0000256" key="15">
    <source>
        <dbReference type="PIRSR" id="PIRSR000977-2"/>
    </source>
</evidence>
<evidence type="ECO:0000259" key="16">
    <source>
        <dbReference type="PROSITE" id="PS51784"/>
    </source>
</evidence>
<keyword evidence="4 13" id="KW-0540">Nuclease</keyword>
<dbReference type="InterPro" id="IPR038649">
    <property type="entry name" value="EXOI_SH3_sf"/>
</dbReference>
<feature type="binding site" evidence="14">
    <location>
        <position position="21"/>
    </location>
    <ligand>
        <name>substrate</name>
    </ligand>
</feature>
<dbReference type="InterPro" id="IPR013520">
    <property type="entry name" value="Ribonucl_H"/>
</dbReference>
<keyword evidence="8 13" id="KW-0269">Exonuclease</keyword>
<dbReference type="InterPro" id="IPR012337">
    <property type="entry name" value="RNaseH-like_sf"/>
</dbReference>
<dbReference type="RefSeq" id="WP_284216468.1">
    <property type="nucleotide sequence ID" value="NZ_BSOT01000005.1"/>
</dbReference>
<dbReference type="GO" id="GO:0046872">
    <property type="term" value="F:metal ion binding"/>
    <property type="evidence" value="ECO:0007669"/>
    <property type="project" value="UniProtKB-KW"/>
</dbReference>
<feature type="domain" description="ExoI C-terminal" evidence="17">
    <location>
        <begin position="365"/>
        <end position="488"/>
    </location>
</feature>
<keyword evidence="11 13" id="KW-0234">DNA repair</keyword>
<dbReference type="NCBIfam" id="NF008746">
    <property type="entry name" value="PRK11779.1"/>
    <property type="match status" value="1"/>
</dbReference>
<dbReference type="GO" id="GO:0008310">
    <property type="term" value="F:single-stranded DNA 3'-5' DNA exonuclease activity"/>
    <property type="evidence" value="ECO:0007669"/>
    <property type="project" value="UniProtKB-EC"/>
</dbReference>
<dbReference type="Gene3D" id="1.10.287.1240">
    <property type="match status" value="1"/>
</dbReference>
<evidence type="ECO:0000313" key="18">
    <source>
        <dbReference type="EMBL" id="GLR70164.1"/>
    </source>
</evidence>
<dbReference type="Pfam" id="PF26016">
    <property type="entry name" value="ExoI_C"/>
    <property type="match status" value="1"/>
</dbReference>
<dbReference type="PIRSF" id="PIRSF000977">
    <property type="entry name" value="Exodeoxyribonuclease_I"/>
    <property type="match status" value="1"/>
</dbReference>
<dbReference type="InterPro" id="IPR013620">
    <property type="entry name" value="Exonuc_1_SH3"/>
</dbReference>
<evidence type="ECO:0000256" key="14">
    <source>
        <dbReference type="PIRSR" id="PIRSR000977-1"/>
    </source>
</evidence>
<dbReference type="PROSITE" id="PS51784">
    <property type="entry name" value="EXOI_SH3"/>
    <property type="match status" value="1"/>
</dbReference>
<protein>
    <recommendedName>
        <fullName evidence="3 13">Exodeoxyribonuclease I</fullName>
        <ecNumber evidence="2 13">3.1.11.1</ecNumber>
    </recommendedName>
</protein>
<dbReference type="EMBL" id="BSOT01000005">
    <property type="protein sequence ID" value="GLR70164.1"/>
    <property type="molecule type" value="Genomic_DNA"/>
</dbReference>
<dbReference type="Proteomes" id="UP001156601">
    <property type="component" value="Unassembled WGS sequence"/>
</dbReference>
<keyword evidence="6 13" id="KW-0227">DNA damage</keyword>
<evidence type="ECO:0000256" key="11">
    <source>
        <dbReference type="ARBA" id="ARBA00023204"/>
    </source>
</evidence>
<dbReference type="CDD" id="cd06138">
    <property type="entry name" value="ExoI_N"/>
    <property type="match status" value="1"/>
</dbReference>
<proteinExistence type="predicted"/>
<reference evidence="18" key="2">
    <citation type="submission" date="2023-01" db="EMBL/GenBank/DDBJ databases">
        <title>Draft genome sequence of Agaribacter marinus strain NBRC 110023.</title>
        <authorList>
            <person name="Sun Q."/>
            <person name="Mori K."/>
        </authorList>
    </citation>
    <scope>NUCLEOTIDE SEQUENCE</scope>
    <source>
        <strain evidence="18">NBRC 110023</strain>
    </source>
</reference>
<dbReference type="InterPro" id="IPR023607">
    <property type="entry name" value="Exodeoxyribonuclease_I"/>
</dbReference>
<dbReference type="InterPro" id="IPR034747">
    <property type="entry name" value="EXOI_SH3"/>
</dbReference>
<dbReference type="PROSITE" id="PS51785">
    <property type="entry name" value="EXOI_C"/>
    <property type="match status" value="1"/>
</dbReference>
<dbReference type="Pfam" id="PF00929">
    <property type="entry name" value="RNase_T"/>
    <property type="match status" value="1"/>
</dbReference>
<dbReference type="GO" id="GO:0006281">
    <property type="term" value="P:DNA repair"/>
    <property type="evidence" value="ECO:0007669"/>
    <property type="project" value="UniProtKB-KW"/>
</dbReference>
<name>A0AA37SXT3_9ALTE</name>
<dbReference type="GO" id="GO:0003677">
    <property type="term" value="F:DNA binding"/>
    <property type="evidence" value="ECO:0007669"/>
    <property type="project" value="UniProtKB-KW"/>
</dbReference>
<feature type="binding site" evidence="15">
    <location>
        <position position="19"/>
    </location>
    <ligand>
        <name>Mg(2+)</name>
        <dbReference type="ChEBI" id="CHEBI:18420"/>
        <label>1</label>
    </ligand>
</feature>
<evidence type="ECO:0000256" key="7">
    <source>
        <dbReference type="ARBA" id="ARBA00022801"/>
    </source>
</evidence>
<evidence type="ECO:0000256" key="1">
    <source>
        <dbReference type="ARBA" id="ARBA00000563"/>
    </source>
</evidence>
<evidence type="ECO:0000256" key="10">
    <source>
        <dbReference type="ARBA" id="ARBA00023125"/>
    </source>
</evidence>
<evidence type="ECO:0000256" key="8">
    <source>
        <dbReference type="ARBA" id="ARBA00022839"/>
    </source>
</evidence>
<dbReference type="Pfam" id="PF08411">
    <property type="entry name" value="ExoI_SH3"/>
    <property type="match status" value="1"/>
</dbReference>
<dbReference type="InterPro" id="IPR036397">
    <property type="entry name" value="RNaseH_sf"/>
</dbReference>
<keyword evidence="9 15" id="KW-0460">Magnesium</keyword>
<feature type="binding site" evidence="15">
    <location>
        <position position="190"/>
    </location>
    <ligand>
        <name>Mg(2+)</name>
        <dbReference type="ChEBI" id="CHEBI:18420"/>
        <label>2</label>
    </ligand>
</feature>
<evidence type="ECO:0000256" key="2">
    <source>
        <dbReference type="ARBA" id="ARBA00012108"/>
    </source>
</evidence>
<organism evidence="18 19">
    <name type="scientific">Agaribacter marinus</name>
    <dbReference type="NCBI Taxonomy" id="1431249"/>
    <lineage>
        <taxon>Bacteria</taxon>
        <taxon>Pseudomonadati</taxon>
        <taxon>Pseudomonadota</taxon>
        <taxon>Gammaproteobacteria</taxon>
        <taxon>Alteromonadales</taxon>
        <taxon>Alteromonadaceae</taxon>
        <taxon>Agaribacter</taxon>
    </lineage>
</organism>
<dbReference type="AlphaFoldDB" id="A0AA37SXT3"/>
<comment type="subunit">
    <text evidence="12">Monomer. Interacts with ssb (via C-terminus); this interaction stimulates the exonuclease activity by recruiting the enzyme to its substrate.</text>
</comment>
<evidence type="ECO:0000256" key="4">
    <source>
        <dbReference type="ARBA" id="ARBA00022722"/>
    </source>
</evidence>
<evidence type="ECO:0000256" key="12">
    <source>
        <dbReference type="ARBA" id="ARBA00046792"/>
    </source>
</evidence>
<evidence type="ECO:0000256" key="3">
    <source>
        <dbReference type="ARBA" id="ARBA00019900"/>
    </source>
</evidence>
<feature type="domain" description="ExoI SH3-like" evidence="16">
    <location>
        <begin position="206"/>
        <end position="356"/>
    </location>
</feature>
<evidence type="ECO:0000313" key="19">
    <source>
        <dbReference type="Proteomes" id="UP001156601"/>
    </source>
</evidence>
<dbReference type="FunFam" id="3.30.420.10:FF:000033">
    <property type="entry name" value="Exodeoxyribonuclease I"/>
    <property type="match status" value="1"/>
</dbReference>
<evidence type="ECO:0000256" key="13">
    <source>
        <dbReference type="PIRNR" id="PIRNR000977"/>
    </source>
</evidence>
<comment type="caution">
    <text evidence="18">The sequence shown here is derived from an EMBL/GenBank/DDBJ whole genome shotgun (WGS) entry which is preliminary data.</text>
</comment>
<evidence type="ECO:0000256" key="9">
    <source>
        <dbReference type="ARBA" id="ARBA00022842"/>
    </source>
</evidence>
<dbReference type="Gene3D" id="3.30.1520.20">
    <property type="entry name" value="Exonuclease ExoI, domain 2"/>
    <property type="match status" value="1"/>
</dbReference>
<dbReference type="Gene3D" id="1.20.1280.70">
    <property type="entry name" value="Exonuclease ExoI, domain 3"/>
    <property type="match status" value="1"/>
</dbReference>
<keyword evidence="5 15" id="KW-0479">Metal-binding</keyword>
<feature type="binding site" evidence="15">
    <location>
        <position position="21"/>
    </location>
    <ligand>
        <name>Mg(2+)</name>
        <dbReference type="ChEBI" id="CHEBI:18420"/>
        <label>2</label>
    </ligand>
</feature>
<comment type="catalytic activity">
    <reaction evidence="1 13">
        <text>Exonucleolytic cleavage in the 3'- to 5'-direction to yield nucleoside 5'-phosphates.</text>
        <dbReference type="EC" id="3.1.11.1"/>
    </reaction>
</comment>
<sequence length="488" mass="56169">MKKDIQRTENATASILWHDYETWGTNPQLDFPAQFAAIRTDENLNIIGKPINWFCQIPNDYLPNPEACLVTGITPQQSLRDGYIEAEFCKKVHAEMALANTCTAGYNSIKFDDEVSRHMFYRNFYPVYEREYANGNSRWDIIDLVRAAYALRPEGIQWPEYDDGRPCFKLEALSKANNIQHESAHDALSDVYATIAIAKLIKEKQPKLFDFYWQLRQKHQVAAQIDLANKKPFLYISGFIPAQQGACTWMMPVVQHPTNKNAVICIDLTKSIDTLLINDANALQSAIFSKEKNDSRPGVQMISINKCPFVAPAKMLDKDKAVRLGIDRDKCLANYNQLKALGYLESLLSDLYTHDKFQNKQPVETSENVDTLLYARDFPTYADKHWMEKVRNSSTESLCLMYDNTESELYRRQLFHYQGRNYPASFEHEMQEKWQQHRQHRFLLGGIENGSLSATEFLQKISMLADSYAEDTKKIGLLKSLEVYLGSL</sequence>
<keyword evidence="19" id="KW-1185">Reference proteome</keyword>
<reference evidence="18" key="1">
    <citation type="journal article" date="2014" name="Int. J. Syst. Evol. Microbiol.">
        <title>Complete genome sequence of Corynebacterium casei LMG S-19264T (=DSM 44701T), isolated from a smear-ripened cheese.</title>
        <authorList>
            <consortium name="US DOE Joint Genome Institute (JGI-PGF)"/>
            <person name="Walter F."/>
            <person name="Albersmeier A."/>
            <person name="Kalinowski J."/>
            <person name="Ruckert C."/>
        </authorList>
    </citation>
    <scope>NUCLEOTIDE SEQUENCE</scope>
    <source>
        <strain evidence="18">NBRC 110023</strain>
    </source>
</reference>
<feature type="binding site" evidence="14">
    <location>
        <position position="169"/>
    </location>
    <ligand>
        <name>substrate</name>
    </ligand>
</feature>
<evidence type="ECO:0000256" key="6">
    <source>
        <dbReference type="ARBA" id="ARBA00022763"/>
    </source>
</evidence>
<comment type="cofactor">
    <cofactor evidence="15">
        <name>Mg(2+)</name>
        <dbReference type="ChEBI" id="CHEBI:18420"/>
    </cofactor>
    <text evidence="15">Binds 2 Mg(2+) ions per monomer.</text>
</comment>
<dbReference type="InterPro" id="IPR058561">
    <property type="entry name" value="Exonuc_1_C"/>
</dbReference>
<dbReference type="Gene3D" id="3.30.420.10">
    <property type="entry name" value="Ribonuclease H-like superfamily/Ribonuclease H"/>
    <property type="match status" value="1"/>
</dbReference>
<dbReference type="EC" id="3.1.11.1" evidence="2 13"/>
<keyword evidence="10" id="KW-0238">DNA-binding</keyword>
<evidence type="ECO:0000259" key="17">
    <source>
        <dbReference type="PROSITE" id="PS51785"/>
    </source>
</evidence>
<dbReference type="SUPFAM" id="SSF53098">
    <property type="entry name" value="Ribonuclease H-like"/>
    <property type="match status" value="1"/>
</dbReference>
<keyword evidence="7 13" id="KW-0378">Hydrolase</keyword>
<accession>A0AA37SXT3</accession>